<protein>
    <submittedName>
        <fullName evidence="2">Uncharacterized protein</fullName>
    </submittedName>
</protein>
<dbReference type="AlphaFoldDB" id="A0AAD4Y4B8"/>
<organism evidence="2 3">
    <name type="scientific">Ovis ammon polii</name>
    <dbReference type="NCBI Taxonomy" id="230172"/>
    <lineage>
        <taxon>Eukaryota</taxon>
        <taxon>Metazoa</taxon>
        <taxon>Chordata</taxon>
        <taxon>Craniata</taxon>
        <taxon>Vertebrata</taxon>
        <taxon>Euteleostomi</taxon>
        <taxon>Mammalia</taxon>
        <taxon>Eutheria</taxon>
        <taxon>Laurasiatheria</taxon>
        <taxon>Artiodactyla</taxon>
        <taxon>Ruminantia</taxon>
        <taxon>Pecora</taxon>
        <taxon>Bovidae</taxon>
        <taxon>Caprinae</taxon>
        <taxon>Ovis</taxon>
    </lineage>
</organism>
<evidence type="ECO:0000313" key="3">
    <source>
        <dbReference type="Proteomes" id="UP001214576"/>
    </source>
</evidence>
<reference evidence="2" key="1">
    <citation type="submission" date="2022-03" db="EMBL/GenBank/DDBJ databases">
        <title>Genomic analyses of argali, domestic sheep and their hybrids provide insights into chromosomal evolution, heterosis and genetic basis of agronomic traits.</title>
        <authorList>
            <person name="Li M."/>
        </authorList>
    </citation>
    <scope>NUCLEOTIDE SEQUENCE</scope>
    <source>
        <strain evidence="2">CAU-MHL-2022a</strain>
        <tissue evidence="2">Skin</tissue>
    </source>
</reference>
<feature type="region of interest" description="Disordered" evidence="1">
    <location>
        <begin position="38"/>
        <end position="68"/>
    </location>
</feature>
<sequence>MPFQSPARRHPGPAPEVPTQVTVLSQWSPSNNPYVADCLKVPTPRQTSRGTPWESPKGDELGEKGLGGKATQKGISYLQHFQKVTMKLSNSDSHVQIEPSIGHHNEFRTSHPLRLQSPLVTCGAVSRNLEDENKDDSPQAADQL</sequence>
<dbReference type="EMBL" id="JAKZEL010000019">
    <property type="protein sequence ID" value="KAI4534208.1"/>
    <property type="molecule type" value="Genomic_DNA"/>
</dbReference>
<name>A0AAD4Y4B8_OVIAM</name>
<evidence type="ECO:0000313" key="2">
    <source>
        <dbReference type="EMBL" id="KAI4534208.1"/>
    </source>
</evidence>
<proteinExistence type="predicted"/>
<accession>A0AAD4Y4B8</accession>
<comment type="caution">
    <text evidence="2">The sequence shown here is derived from an EMBL/GenBank/DDBJ whole genome shotgun (WGS) entry which is preliminary data.</text>
</comment>
<evidence type="ECO:0000256" key="1">
    <source>
        <dbReference type="SAM" id="MobiDB-lite"/>
    </source>
</evidence>
<gene>
    <name evidence="2" type="ORF">MG293_015068</name>
</gene>
<keyword evidence="3" id="KW-1185">Reference proteome</keyword>
<dbReference type="Proteomes" id="UP001214576">
    <property type="component" value="Unassembled WGS sequence"/>
</dbReference>